<dbReference type="OrthoDB" id="424220at2759"/>
<accession>A0A9K3KMI3</accession>
<dbReference type="PANTHER" id="PTHR46573:SF1">
    <property type="entry name" value="WD REPEAT, SAM AND U-BOX DOMAIN-CONTAINING PROTEIN 1"/>
    <property type="match status" value="1"/>
</dbReference>
<dbReference type="SMART" id="SM00504">
    <property type="entry name" value="Ubox"/>
    <property type="match status" value="2"/>
</dbReference>
<protein>
    <submittedName>
        <fullName evidence="2">U-box domain containing protein</fullName>
    </submittedName>
</protein>
<reference evidence="2" key="2">
    <citation type="submission" date="2021-04" db="EMBL/GenBank/DDBJ databases">
        <authorList>
            <person name="Podell S."/>
        </authorList>
    </citation>
    <scope>NUCLEOTIDE SEQUENCE</scope>
    <source>
        <strain evidence="2">Hildebrandi</strain>
    </source>
</reference>
<evidence type="ECO:0000313" key="2">
    <source>
        <dbReference type="EMBL" id="KAG7346156.1"/>
    </source>
</evidence>
<dbReference type="EMBL" id="JAGRRH010000021">
    <property type="protein sequence ID" value="KAG7346156.1"/>
    <property type="molecule type" value="Genomic_DNA"/>
</dbReference>
<reference evidence="2" key="1">
    <citation type="journal article" date="2021" name="Sci. Rep.">
        <title>Diploid genomic architecture of Nitzschia inconspicua, an elite biomass production diatom.</title>
        <authorList>
            <person name="Oliver A."/>
            <person name="Podell S."/>
            <person name="Pinowska A."/>
            <person name="Traller J.C."/>
            <person name="Smith S.R."/>
            <person name="McClure R."/>
            <person name="Beliaev A."/>
            <person name="Bohutskyi P."/>
            <person name="Hill E.A."/>
            <person name="Rabines A."/>
            <person name="Zheng H."/>
            <person name="Allen L.Z."/>
            <person name="Kuo A."/>
            <person name="Grigoriev I.V."/>
            <person name="Allen A.E."/>
            <person name="Hazlebeck D."/>
            <person name="Allen E.E."/>
        </authorList>
    </citation>
    <scope>NUCLEOTIDE SEQUENCE</scope>
    <source>
        <strain evidence="2">Hildebrandi</strain>
    </source>
</reference>
<dbReference type="GO" id="GO:0004842">
    <property type="term" value="F:ubiquitin-protein transferase activity"/>
    <property type="evidence" value="ECO:0007669"/>
    <property type="project" value="InterPro"/>
</dbReference>
<dbReference type="InterPro" id="IPR052085">
    <property type="entry name" value="WD-SAM-U-box"/>
</dbReference>
<feature type="domain" description="U-box" evidence="1">
    <location>
        <begin position="38"/>
        <end position="111"/>
    </location>
</feature>
<evidence type="ECO:0000259" key="1">
    <source>
        <dbReference type="PROSITE" id="PS51698"/>
    </source>
</evidence>
<comment type="caution">
    <text evidence="2">The sequence shown here is derived from an EMBL/GenBank/DDBJ whole genome shotgun (WGS) entry which is preliminary data.</text>
</comment>
<gene>
    <name evidence="2" type="ORF">IV203_005224</name>
</gene>
<keyword evidence="3" id="KW-1185">Reference proteome</keyword>
<proteinExistence type="predicted"/>
<dbReference type="CDD" id="cd16664">
    <property type="entry name" value="RING-Ubox_PUB"/>
    <property type="match status" value="1"/>
</dbReference>
<dbReference type="InterPro" id="IPR003613">
    <property type="entry name" value="Ubox_domain"/>
</dbReference>
<dbReference type="PROSITE" id="PS51698">
    <property type="entry name" value="U_BOX"/>
    <property type="match status" value="1"/>
</dbReference>
<dbReference type="AlphaFoldDB" id="A0A9K3KMI3"/>
<dbReference type="Pfam" id="PF04564">
    <property type="entry name" value="U-box"/>
    <property type="match status" value="2"/>
</dbReference>
<evidence type="ECO:0000313" key="3">
    <source>
        <dbReference type="Proteomes" id="UP000693970"/>
    </source>
</evidence>
<dbReference type="GO" id="GO:0016567">
    <property type="term" value="P:protein ubiquitination"/>
    <property type="evidence" value="ECO:0007669"/>
    <property type="project" value="InterPro"/>
</dbReference>
<dbReference type="Proteomes" id="UP000693970">
    <property type="component" value="Unassembled WGS sequence"/>
</dbReference>
<sequence>MISRRAHNFVLEQANPLLLASTQSQFKLFGAQMMSCNKVPQRFLCPLTLDVLKDPVLSKYGHTYERSAILQWLQEHETCPISRKPLSPRYLISNHSLKLQIKKWKSDSTTKDSNATREVTPPREFICPLTGRVFEHPVMTKDGRHYEHMALMSLIKSGMYSTDPITGKALPLSSVVTDFNLMARIRMWKERTDNHQIRDTNGCYGWIESDRHDGLVLVLTKENRSTKRMCNFRKIINLRY</sequence>
<organism evidence="2 3">
    <name type="scientific">Nitzschia inconspicua</name>
    <dbReference type="NCBI Taxonomy" id="303405"/>
    <lineage>
        <taxon>Eukaryota</taxon>
        <taxon>Sar</taxon>
        <taxon>Stramenopiles</taxon>
        <taxon>Ochrophyta</taxon>
        <taxon>Bacillariophyta</taxon>
        <taxon>Bacillariophyceae</taxon>
        <taxon>Bacillariophycidae</taxon>
        <taxon>Bacillariales</taxon>
        <taxon>Bacillariaceae</taxon>
        <taxon>Nitzschia</taxon>
    </lineage>
</organism>
<dbReference type="InterPro" id="IPR045210">
    <property type="entry name" value="RING-Ubox_PUB"/>
</dbReference>
<dbReference type="PANTHER" id="PTHR46573">
    <property type="entry name" value="WD REPEAT, SAM AND U-BOX DOMAIN-CONTAINING PROTEIN 1"/>
    <property type="match status" value="1"/>
</dbReference>
<name>A0A9K3KMI3_9STRA</name>